<evidence type="ECO:0000256" key="5">
    <source>
        <dbReference type="ARBA" id="ARBA00022801"/>
    </source>
</evidence>
<name>A0A8X8YCT8_SALSN</name>
<sequence length="153" mass="16763">MEYAVGNGVTMAQASPFSALLPLSKAHLNVHSFSLPQKNTEPPHLNVPTANVIHFRVSVNSHKASLAVRLLMKGYSLPSRRKQLLLIPGIGPGAPIIFHCVREPVLPGCFLRAKAIGLMPMIDQGEKDDKIIAVCADDPEDLYAEYIVETLRR</sequence>
<keyword evidence="9" id="KW-1185">Reference proteome</keyword>
<keyword evidence="5" id="KW-0378">Hydrolase</keyword>
<evidence type="ECO:0000256" key="4">
    <source>
        <dbReference type="ARBA" id="ARBA00022723"/>
    </source>
</evidence>
<keyword evidence="4" id="KW-0479">Metal-binding</keyword>
<dbReference type="GO" id="GO:0000287">
    <property type="term" value="F:magnesium ion binding"/>
    <property type="evidence" value="ECO:0007669"/>
    <property type="project" value="InterPro"/>
</dbReference>
<dbReference type="EMBL" id="PNBA02000004">
    <property type="protein sequence ID" value="KAG6427381.1"/>
    <property type="molecule type" value="Genomic_DNA"/>
</dbReference>
<dbReference type="Pfam" id="PF00719">
    <property type="entry name" value="Pyrophosphatase"/>
    <property type="match status" value="1"/>
</dbReference>
<comment type="caution">
    <text evidence="8">The sequence shown here is derived from an EMBL/GenBank/DDBJ whole genome shotgun (WGS) entry which is preliminary data.</text>
</comment>
<dbReference type="InterPro" id="IPR008162">
    <property type="entry name" value="Pyrophosphatase"/>
</dbReference>
<proteinExistence type="inferred from homology"/>
<dbReference type="InterPro" id="IPR036649">
    <property type="entry name" value="Pyrophosphatase_sf"/>
</dbReference>
<dbReference type="Gene3D" id="3.90.80.10">
    <property type="entry name" value="Inorganic pyrophosphatase"/>
    <property type="match status" value="1"/>
</dbReference>
<reference evidence="8" key="1">
    <citation type="submission" date="2018-01" db="EMBL/GenBank/DDBJ databases">
        <authorList>
            <person name="Mao J.F."/>
        </authorList>
    </citation>
    <scope>NUCLEOTIDE SEQUENCE</scope>
    <source>
        <strain evidence="8">Huo1</strain>
        <tissue evidence="8">Leaf</tissue>
    </source>
</reference>
<evidence type="ECO:0000313" key="8">
    <source>
        <dbReference type="EMBL" id="KAG6427381.1"/>
    </source>
</evidence>
<comment type="cofactor">
    <cofactor evidence="1">
        <name>Mg(2+)</name>
        <dbReference type="ChEBI" id="CHEBI:18420"/>
    </cofactor>
</comment>
<evidence type="ECO:0000256" key="2">
    <source>
        <dbReference type="ARBA" id="ARBA00006220"/>
    </source>
</evidence>
<accession>A0A8X8YCT8</accession>
<dbReference type="PANTHER" id="PTHR10286">
    <property type="entry name" value="INORGANIC PYROPHOSPHATASE"/>
    <property type="match status" value="1"/>
</dbReference>
<comment type="similarity">
    <text evidence="2">Belongs to the PPase family.</text>
</comment>
<comment type="catalytic activity">
    <reaction evidence="7">
        <text>diphosphate + H2O = 2 phosphate + H(+)</text>
        <dbReference type="Rhea" id="RHEA:24576"/>
        <dbReference type="ChEBI" id="CHEBI:15377"/>
        <dbReference type="ChEBI" id="CHEBI:15378"/>
        <dbReference type="ChEBI" id="CHEBI:33019"/>
        <dbReference type="ChEBI" id="CHEBI:43474"/>
        <dbReference type="EC" id="3.6.1.1"/>
    </reaction>
</comment>
<evidence type="ECO:0000256" key="3">
    <source>
        <dbReference type="ARBA" id="ARBA00012146"/>
    </source>
</evidence>
<dbReference type="SUPFAM" id="SSF50324">
    <property type="entry name" value="Inorganic pyrophosphatase"/>
    <property type="match status" value="1"/>
</dbReference>
<dbReference type="EC" id="3.6.1.1" evidence="3"/>
<reference evidence="8" key="2">
    <citation type="submission" date="2020-08" db="EMBL/GenBank/DDBJ databases">
        <title>Plant Genome Project.</title>
        <authorList>
            <person name="Zhang R.-G."/>
        </authorList>
    </citation>
    <scope>NUCLEOTIDE SEQUENCE</scope>
    <source>
        <strain evidence="8">Huo1</strain>
        <tissue evidence="8">Leaf</tissue>
    </source>
</reference>
<dbReference type="GO" id="GO:0006796">
    <property type="term" value="P:phosphate-containing compound metabolic process"/>
    <property type="evidence" value="ECO:0007669"/>
    <property type="project" value="InterPro"/>
</dbReference>
<evidence type="ECO:0000256" key="7">
    <source>
        <dbReference type="ARBA" id="ARBA00047820"/>
    </source>
</evidence>
<dbReference type="GO" id="GO:0004427">
    <property type="term" value="F:inorganic diphosphate phosphatase activity"/>
    <property type="evidence" value="ECO:0007669"/>
    <property type="project" value="UniProtKB-EC"/>
</dbReference>
<dbReference type="Proteomes" id="UP000298416">
    <property type="component" value="Unassembled WGS sequence"/>
</dbReference>
<evidence type="ECO:0000313" key="9">
    <source>
        <dbReference type="Proteomes" id="UP000298416"/>
    </source>
</evidence>
<organism evidence="8">
    <name type="scientific">Salvia splendens</name>
    <name type="common">Scarlet sage</name>
    <dbReference type="NCBI Taxonomy" id="180675"/>
    <lineage>
        <taxon>Eukaryota</taxon>
        <taxon>Viridiplantae</taxon>
        <taxon>Streptophyta</taxon>
        <taxon>Embryophyta</taxon>
        <taxon>Tracheophyta</taxon>
        <taxon>Spermatophyta</taxon>
        <taxon>Magnoliopsida</taxon>
        <taxon>eudicotyledons</taxon>
        <taxon>Gunneridae</taxon>
        <taxon>Pentapetalae</taxon>
        <taxon>asterids</taxon>
        <taxon>lamiids</taxon>
        <taxon>Lamiales</taxon>
        <taxon>Lamiaceae</taxon>
        <taxon>Nepetoideae</taxon>
        <taxon>Mentheae</taxon>
        <taxon>Salviinae</taxon>
        <taxon>Salvia</taxon>
        <taxon>Salvia subgen. Calosphace</taxon>
        <taxon>core Calosphace</taxon>
    </lineage>
</organism>
<evidence type="ECO:0000256" key="6">
    <source>
        <dbReference type="ARBA" id="ARBA00022842"/>
    </source>
</evidence>
<evidence type="ECO:0000256" key="1">
    <source>
        <dbReference type="ARBA" id="ARBA00001946"/>
    </source>
</evidence>
<gene>
    <name evidence="8" type="ORF">SASPL_111624</name>
</gene>
<dbReference type="AlphaFoldDB" id="A0A8X8YCT8"/>
<protein>
    <recommendedName>
        <fullName evidence="3">inorganic diphosphatase</fullName>
        <ecNumber evidence="3">3.6.1.1</ecNumber>
    </recommendedName>
</protein>
<keyword evidence="6" id="KW-0460">Magnesium</keyword>
<dbReference type="GO" id="GO:0005737">
    <property type="term" value="C:cytoplasm"/>
    <property type="evidence" value="ECO:0007669"/>
    <property type="project" value="InterPro"/>
</dbReference>